<dbReference type="GO" id="GO:0051536">
    <property type="term" value="F:iron-sulfur cluster binding"/>
    <property type="evidence" value="ECO:0007669"/>
    <property type="project" value="UniProtKB-KW"/>
</dbReference>
<evidence type="ECO:0000256" key="5">
    <source>
        <dbReference type="ARBA" id="ARBA00023004"/>
    </source>
</evidence>
<dbReference type="Gene3D" id="3.20.20.70">
    <property type="entry name" value="Aldolase class I"/>
    <property type="match status" value="1"/>
</dbReference>
<name>A0A6H0S4K6_9MYCO</name>
<dbReference type="GO" id="GO:0006631">
    <property type="term" value="P:fatty acid metabolic process"/>
    <property type="evidence" value="ECO:0007669"/>
    <property type="project" value="TreeGrafter"/>
</dbReference>
<dbReference type="InterPro" id="IPR006638">
    <property type="entry name" value="Elp3/MiaA/NifB-like_rSAM"/>
</dbReference>
<evidence type="ECO:0000256" key="4">
    <source>
        <dbReference type="ARBA" id="ARBA00022723"/>
    </source>
</evidence>
<dbReference type="SUPFAM" id="SSF102114">
    <property type="entry name" value="Radical SAM enzymes"/>
    <property type="match status" value="1"/>
</dbReference>
<keyword evidence="6" id="KW-0411">Iron-sulfur</keyword>
<evidence type="ECO:0000256" key="6">
    <source>
        <dbReference type="ARBA" id="ARBA00023014"/>
    </source>
</evidence>
<dbReference type="InterPro" id="IPR013785">
    <property type="entry name" value="Aldolase_TIM"/>
</dbReference>
<keyword evidence="4" id="KW-0479">Metal-binding</keyword>
<dbReference type="InterPro" id="IPR045851">
    <property type="entry name" value="AMP-bd_C_sf"/>
</dbReference>
<evidence type="ECO:0000313" key="8">
    <source>
        <dbReference type="EMBL" id="QIV81601.1"/>
    </source>
</evidence>
<dbReference type="GO" id="GO:0046872">
    <property type="term" value="F:metal ion binding"/>
    <property type="evidence" value="ECO:0007669"/>
    <property type="project" value="UniProtKB-KW"/>
</dbReference>
<sequence>MQGRQSFGRVIAARAASDPDQVVVISDHEGRSLTAAELDAASNRLAREYLAHGVSRDNLVTVAMPNSIEFIVACVAVWKAGATPSPWAPAGGAHERRHLETLARPALAVGSAPEDPSIPWLPGGHRSAHPAGPLPDTWASSWKAPASSGSTGLPKLVLAAAPALIDPDREVAPFLPRASTQLVTAPLWHSAQFTYAFRGLLTGHRLVLTDTFDEHRFCTLIERHGVSWTLLSPRDIHQLVRLRPSADLPSLASVLHLGAPCAPADKHALIDWLGADRVIEVYAGSESNGLTMISGSEWLQRPGSVGKPIGGTEVRITAPDGTPVPTGGVGHIWMRRGAEPAYRYLGGQSRRTHDGWDSLGDLGCLDADGYLTVVERASDVIDAGGTPVYPTRVEHALIQHPAVREAVVTGDAASGLTATVDIGTAEVESSALIEFSRSRLSAPEVPAVVHIRRSRLRNQAGKVRRSAFQSTAAPVTQESPMSVSTRVDLALLGFRGRPPVSRSAGAGPSADGHLVIDGLNAAIPRNADSPFVFDGTRVLLDGQDTGLDVEVIERPTFYDLRTADGVPYEKLARLHGRNVLATTVVQTCIRYTADQRCRFCTIEESLRDGATTAVKRPAELAEVAEAAVRLDGVTQMVMTTGTSAGTDRGARHLARCVRAVKAAVPALPIQVQCEPPADLAVLTELRDSGADAIGIHIESLDEEVRRRWMPGKATVPVQQYHQAWREAVRVFGRNQVSTYLLVGLGEDPDELVDGAAELIEMGVYPFVVPFRPQPGSLAVDIDRAGAPDAAVVEKVSREVAALLTLAGMAGADQRAGCAACGACSVLQGLGA</sequence>
<gene>
    <name evidence="8" type="ORF">EXE63_12370</name>
</gene>
<dbReference type="AlphaFoldDB" id="A0A6H0S4K6"/>
<dbReference type="NCBIfam" id="TIGR04043">
    <property type="entry name" value="rSAM_MSMEG_0568"/>
    <property type="match status" value="1"/>
</dbReference>
<dbReference type="InterPro" id="IPR042099">
    <property type="entry name" value="ANL_N_sf"/>
</dbReference>
<keyword evidence="9" id="KW-1185">Reference proteome</keyword>
<evidence type="ECO:0000256" key="3">
    <source>
        <dbReference type="ARBA" id="ARBA00022691"/>
    </source>
</evidence>
<dbReference type="SUPFAM" id="SSF56801">
    <property type="entry name" value="Acetyl-CoA synthetase-like"/>
    <property type="match status" value="1"/>
</dbReference>
<dbReference type="InterPro" id="IPR000873">
    <property type="entry name" value="AMP-dep_synth/lig_dom"/>
</dbReference>
<keyword evidence="3" id="KW-0949">S-adenosyl-L-methionine</keyword>
<dbReference type="NCBIfam" id="NF045502">
    <property type="entry name" value="variant_rSAM"/>
    <property type="match status" value="1"/>
</dbReference>
<dbReference type="Gene3D" id="3.30.300.30">
    <property type="match status" value="1"/>
</dbReference>
<evidence type="ECO:0000256" key="1">
    <source>
        <dbReference type="ARBA" id="ARBA00006432"/>
    </source>
</evidence>
<dbReference type="EMBL" id="CP038799">
    <property type="protein sequence ID" value="QIV81601.1"/>
    <property type="molecule type" value="Genomic_DNA"/>
</dbReference>
<protein>
    <submittedName>
        <fullName evidence="8">MSMEG_0568 family radical SAM protein</fullName>
    </submittedName>
</protein>
<reference evidence="8 9" key="1">
    <citation type="submission" date="2019-04" db="EMBL/GenBank/DDBJ databases">
        <title>Draft, Whole-Genome Sequence of the Anthracene-degrading Mycobacterium frederiksbergense LB501T, Isolated from a Polycyclic Aromatic Hydrocarbon (PAH)-Contaminated Soil.</title>
        <authorList>
            <person name="Augelletti F."/>
        </authorList>
    </citation>
    <scope>NUCLEOTIDE SEQUENCE [LARGE SCALE GENOMIC DNA]</scope>
    <source>
        <strain evidence="8 9">LB 501T</strain>
    </source>
</reference>
<dbReference type="SFLD" id="SFLDS00029">
    <property type="entry name" value="Radical_SAM"/>
    <property type="match status" value="1"/>
</dbReference>
<accession>A0A6H0S4K6</accession>
<dbReference type="InterPro" id="IPR007197">
    <property type="entry name" value="rSAM"/>
</dbReference>
<dbReference type="PANTHER" id="PTHR43201">
    <property type="entry name" value="ACYL-COA SYNTHETASE"/>
    <property type="match status" value="1"/>
</dbReference>
<dbReference type="KEGG" id="mfre:EXE63_12370"/>
<dbReference type="CDD" id="cd01335">
    <property type="entry name" value="Radical_SAM"/>
    <property type="match status" value="1"/>
</dbReference>
<dbReference type="InterPro" id="IPR058240">
    <property type="entry name" value="rSAM_sf"/>
</dbReference>
<organism evidence="8 9">
    <name type="scientific">Mycolicibacterium frederiksbergense</name>
    <dbReference type="NCBI Taxonomy" id="117567"/>
    <lineage>
        <taxon>Bacteria</taxon>
        <taxon>Bacillati</taxon>
        <taxon>Actinomycetota</taxon>
        <taxon>Actinomycetes</taxon>
        <taxon>Mycobacteriales</taxon>
        <taxon>Mycobacteriaceae</taxon>
        <taxon>Mycolicibacterium</taxon>
    </lineage>
</organism>
<keyword evidence="2" id="KW-0436">Ligase</keyword>
<evidence type="ECO:0000259" key="7">
    <source>
        <dbReference type="PROSITE" id="PS51918"/>
    </source>
</evidence>
<dbReference type="Proteomes" id="UP000501849">
    <property type="component" value="Chromosome"/>
</dbReference>
<feature type="domain" description="Radical SAM core" evidence="7">
    <location>
        <begin position="574"/>
        <end position="812"/>
    </location>
</feature>
<dbReference type="SMART" id="SM00729">
    <property type="entry name" value="Elp3"/>
    <property type="match status" value="1"/>
</dbReference>
<dbReference type="Pfam" id="PF00501">
    <property type="entry name" value="AMP-binding"/>
    <property type="match status" value="2"/>
</dbReference>
<proteinExistence type="inferred from homology"/>
<comment type="similarity">
    <text evidence="1">Belongs to the ATP-dependent AMP-binding enzyme family.</text>
</comment>
<dbReference type="GO" id="GO:0031956">
    <property type="term" value="F:medium-chain fatty acid-CoA ligase activity"/>
    <property type="evidence" value="ECO:0007669"/>
    <property type="project" value="TreeGrafter"/>
</dbReference>
<dbReference type="InterPro" id="IPR016779">
    <property type="entry name" value="rSAM_MSMEG0568"/>
</dbReference>
<keyword evidence="5" id="KW-0408">Iron</keyword>
<dbReference type="Gene3D" id="3.40.50.12780">
    <property type="entry name" value="N-terminal domain of ligase-like"/>
    <property type="match status" value="1"/>
</dbReference>
<evidence type="ECO:0000256" key="2">
    <source>
        <dbReference type="ARBA" id="ARBA00022598"/>
    </source>
</evidence>
<evidence type="ECO:0000313" key="9">
    <source>
        <dbReference type="Proteomes" id="UP000501849"/>
    </source>
</evidence>
<dbReference type="Pfam" id="PF04055">
    <property type="entry name" value="Radical_SAM"/>
    <property type="match status" value="1"/>
</dbReference>
<dbReference type="SFLD" id="SFLDG01107">
    <property type="entry name" value="Uncharacterised_Radical_SAM_Su"/>
    <property type="match status" value="1"/>
</dbReference>
<dbReference type="PANTHER" id="PTHR43201:SF5">
    <property type="entry name" value="MEDIUM-CHAIN ACYL-COA LIGASE ACSF2, MITOCHONDRIAL"/>
    <property type="match status" value="1"/>
</dbReference>
<dbReference type="PROSITE" id="PS51918">
    <property type="entry name" value="RADICAL_SAM"/>
    <property type="match status" value="1"/>
</dbReference>